<dbReference type="PANTHER" id="PTHR10848:SF0">
    <property type="entry name" value="MEIOTIC RECOMBINATION PROTEIN SPO11"/>
    <property type="match status" value="1"/>
</dbReference>
<dbReference type="EMBL" id="WHWC01000002">
    <property type="protein sequence ID" value="KAG8388768.1"/>
    <property type="molecule type" value="Genomic_DNA"/>
</dbReference>
<dbReference type="InterPro" id="IPR036078">
    <property type="entry name" value="Spo11/TopoVI_A_sf"/>
</dbReference>
<comment type="catalytic activity">
    <reaction evidence="1">
        <text>ATP-dependent breakage, passage and rejoining of double-stranded DNA.</text>
        <dbReference type="EC" id="5.6.2.2"/>
    </reaction>
</comment>
<dbReference type="SUPFAM" id="SSF56726">
    <property type="entry name" value="DNA topoisomerase IV, alpha subunit"/>
    <property type="match status" value="1"/>
</dbReference>
<comment type="similarity">
    <text evidence="1">Belongs to the TOP6A family.</text>
</comment>
<reference evidence="3" key="1">
    <citation type="submission" date="2019-10" db="EMBL/GenBank/DDBJ databases">
        <authorList>
            <person name="Zhang R."/>
            <person name="Pan Y."/>
            <person name="Wang J."/>
            <person name="Ma R."/>
            <person name="Yu S."/>
        </authorList>
    </citation>
    <scope>NUCLEOTIDE SEQUENCE</scope>
    <source>
        <strain evidence="3">LA-IB0</strain>
        <tissue evidence="3">Leaf</tissue>
    </source>
</reference>
<dbReference type="AlphaFoldDB" id="A0AAV6Y2P9"/>
<protein>
    <recommendedName>
        <fullName evidence="2">Spo11/DNA topoisomerase VI subunit A N-terminal domain-containing protein</fullName>
    </recommendedName>
</protein>
<keyword evidence="1" id="KW-0238">DNA-binding</keyword>
<dbReference type="Gene3D" id="1.10.10.10">
    <property type="entry name" value="Winged helix-like DNA-binding domain superfamily/Winged helix DNA-binding domain"/>
    <property type="match status" value="1"/>
</dbReference>
<dbReference type="GO" id="GO:0007131">
    <property type="term" value="P:reciprocal meiotic recombination"/>
    <property type="evidence" value="ECO:0007669"/>
    <property type="project" value="TreeGrafter"/>
</dbReference>
<dbReference type="GO" id="GO:0003677">
    <property type="term" value="F:DNA binding"/>
    <property type="evidence" value="ECO:0007669"/>
    <property type="project" value="UniProtKB-UniRule"/>
</dbReference>
<proteinExistence type="inferred from homology"/>
<dbReference type="Pfam" id="PF04406">
    <property type="entry name" value="TP6A_N"/>
    <property type="match status" value="1"/>
</dbReference>
<sequence length="120" mass="13767">MNENAANSFIRVWKVMEMCYQILVQENRGTQRELFYKLLCDSPEYFTSQSQVNRTIQDLVALLRCSRFSLGIMASSRGAVASRLWLQRDDVAGDKDPRGSGKDKVAQIQVYSRRKKEVLG</sequence>
<evidence type="ECO:0000313" key="4">
    <source>
        <dbReference type="Proteomes" id="UP000826271"/>
    </source>
</evidence>
<organism evidence="3 4">
    <name type="scientific">Buddleja alternifolia</name>
    <dbReference type="NCBI Taxonomy" id="168488"/>
    <lineage>
        <taxon>Eukaryota</taxon>
        <taxon>Viridiplantae</taxon>
        <taxon>Streptophyta</taxon>
        <taxon>Embryophyta</taxon>
        <taxon>Tracheophyta</taxon>
        <taxon>Spermatophyta</taxon>
        <taxon>Magnoliopsida</taxon>
        <taxon>eudicotyledons</taxon>
        <taxon>Gunneridae</taxon>
        <taxon>Pentapetalae</taxon>
        <taxon>asterids</taxon>
        <taxon>lamiids</taxon>
        <taxon>Lamiales</taxon>
        <taxon>Scrophulariaceae</taxon>
        <taxon>Buddlejeae</taxon>
        <taxon>Buddleja</taxon>
    </lineage>
</organism>
<accession>A0AAV6Y2P9</accession>
<name>A0AAV6Y2P9_9LAMI</name>
<keyword evidence="1" id="KW-0799">Topoisomerase</keyword>
<dbReference type="GO" id="GO:0000706">
    <property type="term" value="P:meiotic DNA double-strand break processing"/>
    <property type="evidence" value="ECO:0007669"/>
    <property type="project" value="TreeGrafter"/>
</dbReference>
<feature type="domain" description="Spo11/DNA topoisomerase VI subunit A N-terminal" evidence="2">
    <location>
        <begin position="8"/>
        <end position="72"/>
    </location>
</feature>
<dbReference type="GO" id="GO:0005524">
    <property type="term" value="F:ATP binding"/>
    <property type="evidence" value="ECO:0007669"/>
    <property type="project" value="InterPro"/>
</dbReference>
<keyword evidence="4" id="KW-1185">Reference proteome</keyword>
<dbReference type="InterPro" id="IPR002815">
    <property type="entry name" value="Spo11/TopoVI_A"/>
</dbReference>
<dbReference type="PROSITE" id="PS52041">
    <property type="entry name" value="TOPO_IIB"/>
    <property type="match status" value="1"/>
</dbReference>
<feature type="active site" description="O-(5'-phospho-DNA)-tyrosine intermediate" evidence="1">
    <location>
        <position position="36"/>
    </location>
</feature>
<dbReference type="GO" id="GO:0003918">
    <property type="term" value="F:DNA topoisomerase type II (double strand cut, ATP-hydrolyzing) activity"/>
    <property type="evidence" value="ECO:0007669"/>
    <property type="project" value="UniProtKB-UniRule"/>
</dbReference>
<dbReference type="Proteomes" id="UP000826271">
    <property type="component" value="Unassembled WGS sequence"/>
</dbReference>
<evidence type="ECO:0000259" key="2">
    <source>
        <dbReference type="Pfam" id="PF04406"/>
    </source>
</evidence>
<keyword evidence="1" id="KW-0413">Isomerase</keyword>
<evidence type="ECO:0000313" key="3">
    <source>
        <dbReference type="EMBL" id="KAG8388768.1"/>
    </source>
</evidence>
<evidence type="ECO:0000256" key="1">
    <source>
        <dbReference type="PROSITE-ProRule" id="PRU01385"/>
    </source>
</evidence>
<dbReference type="InterPro" id="IPR036388">
    <property type="entry name" value="WH-like_DNA-bd_sf"/>
</dbReference>
<dbReference type="InterPro" id="IPR013049">
    <property type="entry name" value="Spo11/TopoVI_A_N"/>
</dbReference>
<dbReference type="PANTHER" id="PTHR10848">
    <property type="entry name" value="MEIOTIC RECOMBINATION PROTEIN SPO11"/>
    <property type="match status" value="1"/>
</dbReference>
<comment type="caution">
    <text evidence="3">The sequence shown here is derived from an EMBL/GenBank/DDBJ whole genome shotgun (WGS) entry which is preliminary data.</text>
</comment>
<dbReference type="GO" id="GO:0042138">
    <property type="term" value="P:meiotic DNA double-strand break formation"/>
    <property type="evidence" value="ECO:0007669"/>
    <property type="project" value="TreeGrafter"/>
</dbReference>
<dbReference type="GO" id="GO:0000228">
    <property type="term" value="C:nuclear chromosome"/>
    <property type="evidence" value="ECO:0007669"/>
    <property type="project" value="TreeGrafter"/>
</dbReference>
<gene>
    <name evidence="3" type="ORF">BUALT_Bualt02G0159600</name>
</gene>